<sequence length="504" mass="56081">MPVEEGLDNLSKEIQGGGRTYSVFDLARVVMGARERFNVTFEAPKGTKFFRCKSDGSVWLTKDEAVRHFWDAELLSELYEQIETEVDPPKGNFTSVAKCGLSGEWLAPPNYHSYQASIAQLHAERFSHMSLEDYKRRIRVENGEEVVAAWLESQTKQTRFRPLSTAEILELREKRKAAAAEEKKAEQAEAAKEETPAESVSEPAADETPSESPAEETATDAPAEPVAEEAAETGEPTPEPEANSEEAPAEAAEEPAAEKAEPAAEVELLETRRDVERHFADHHFKHIFAEVDRAWVPGNVPAKLLSPALLTLLKATVADERRYPSKLTPILCRQLSGRHLAVFKWKKKLKAGPARPHAVPEDLTLAERPKKMLSWIEENSGKNLEDFWKVFLPEDADADTKRSYYHDLHWLLNQGFVLLMADSTIHLAKNKPKPEAPKKAKEEKKAPQAEETQEAPKPEAAPQSEEAQTAEQPVEAKAPEATPAPAEQTEEPKTSPPEEDTPSA</sequence>
<name>A0A918TMY8_9BACT</name>
<feature type="compositionally biased region" description="Low complexity" evidence="1">
    <location>
        <begin position="458"/>
        <end position="487"/>
    </location>
</feature>
<reference evidence="2" key="2">
    <citation type="submission" date="2020-09" db="EMBL/GenBank/DDBJ databases">
        <authorList>
            <person name="Sun Q."/>
            <person name="Kim S."/>
        </authorList>
    </citation>
    <scope>NUCLEOTIDE SEQUENCE</scope>
    <source>
        <strain evidence="2">KCTC 12988</strain>
    </source>
</reference>
<evidence type="ECO:0000313" key="3">
    <source>
        <dbReference type="Proteomes" id="UP000644507"/>
    </source>
</evidence>
<evidence type="ECO:0000313" key="2">
    <source>
        <dbReference type="EMBL" id="GHC55073.1"/>
    </source>
</evidence>
<comment type="caution">
    <text evidence="2">The sequence shown here is derived from an EMBL/GenBank/DDBJ whole genome shotgun (WGS) entry which is preliminary data.</text>
</comment>
<proteinExistence type="predicted"/>
<feature type="region of interest" description="Disordered" evidence="1">
    <location>
        <begin position="429"/>
        <end position="504"/>
    </location>
</feature>
<keyword evidence="3" id="KW-1185">Reference proteome</keyword>
<feature type="region of interest" description="Disordered" evidence="1">
    <location>
        <begin position="179"/>
        <end position="263"/>
    </location>
</feature>
<protein>
    <submittedName>
        <fullName evidence="2">Uncharacterized protein</fullName>
    </submittedName>
</protein>
<feature type="compositionally biased region" description="Basic and acidic residues" evidence="1">
    <location>
        <begin position="432"/>
        <end position="448"/>
    </location>
</feature>
<feature type="compositionally biased region" description="Acidic residues" evidence="1">
    <location>
        <begin position="204"/>
        <end position="218"/>
    </location>
</feature>
<gene>
    <name evidence="2" type="ORF">GCM10007100_21970</name>
</gene>
<reference evidence="2" key="1">
    <citation type="journal article" date="2014" name="Int. J. Syst. Evol. Microbiol.">
        <title>Complete genome sequence of Corynebacterium casei LMG S-19264T (=DSM 44701T), isolated from a smear-ripened cheese.</title>
        <authorList>
            <consortium name="US DOE Joint Genome Institute (JGI-PGF)"/>
            <person name="Walter F."/>
            <person name="Albersmeier A."/>
            <person name="Kalinowski J."/>
            <person name="Ruckert C."/>
        </authorList>
    </citation>
    <scope>NUCLEOTIDE SEQUENCE</scope>
    <source>
        <strain evidence="2">KCTC 12988</strain>
    </source>
</reference>
<organism evidence="2 3">
    <name type="scientific">Roseibacillus persicicus</name>
    <dbReference type="NCBI Taxonomy" id="454148"/>
    <lineage>
        <taxon>Bacteria</taxon>
        <taxon>Pseudomonadati</taxon>
        <taxon>Verrucomicrobiota</taxon>
        <taxon>Verrucomicrobiia</taxon>
        <taxon>Verrucomicrobiales</taxon>
        <taxon>Verrucomicrobiaceae</taxon>
        <taxon>Roseibacillus</taxon>
    </lineage>
</organism>
<feature type="compositionally biased region" description="Basic and acidic residues" evidence="1">
    <location>
        <begin position="179"/>
        <end position="195"/>
    </location>
</feature>
<accession>A0A918TMY8</accession>
<feature type="compositionally biased region" description="Acidic residues" evidence="1">
    <location>
        <begin position="242"/>
        <end position="255"/>
    </location>
</feature>
<dbReference type="Proteomes" id="UP000644507">
    <property type="component" value="Unassembled WGS sequence"/>
</dbReference>
<evidence type="ECO:0000256" key="1">
    <source>
        <dbReference type="SAM" id="MobiDB-lite"/>
    </source>
</evidence>
<dbReference type="EMBL" id="BMXI01000009">
    <property type="protein sequence ID" value="GHC55073.1"/>
    <property type="molecule type" value="Genomic_DNA"/>
</dbReference>
<dbReference type="AlphaFoldDB" id="A0A918TMY8"/>